<sequence>MRLSASQSSLAMATPELEIAGNNRHHHHHHHHHHHQQQQQQQHNHPHPLPQQPPALAAQPVKRRRYARRSCLTCRSKKTRCELPDEAVPSSYDPLPVSKACHRCRALDIPCVVWDGNRKRKPRIDSVPSSSALSSSSSPSQPRNSHPLDRARASHGASPPPALDQADPGNLIARSSHRNAYPHPSDQNCCLANNWLIPSTSSQSPRRSNLYERPWHVSDAAPRIPPPYASPPSATRPSTTTTSSSNVTFHRSAAAAASAATDGEYDAALFINPKFSDSIKTKVAGGEIHILNNQCMHSPLVTLNRFITRIPSFSRLIRPEMDRSFNGQLSSLLTDENIGALESHLPRLRMWHPHVSDLESLRTAFHHRPNPSTSLLLATICLVASNIAGKRHLAKHFAVHIDRIGLHVLISAPKELHAAQAFELLLSHAPSLIGASVDPSGAAHNDSAVFGESLHSSAIAIAEAIGLDLVMSQALQDGFHPADHDDNSPQRLDKLRSYLGRFSLWSSLSMWRAKFLFLNSVVRPADFSRLRRDAELAISLVETLSRSDPQHAVPSKDEVLFRAGVLALAYRAIQVADFHLRLSQLETLWNSRPLFSDLEVRREVSSRVDDNLKFLAHFKNTKRRKLWAMANLAELKFLDRWIDLEFESDRVYLFQLYMRMVLPINKAAATVVDVSHSIDRDVGLFCFLFNVGERSYLNDERVLAGFAATPQFPGESFEQIGLPLLLTCGYILHISICIMEGVNFVYYGTHDSAMREDMFALLLRRLAERICPPGQIESESLEKLVSSMLVQMARRLEEWEFYKVTQSPQQRTSTSTSQLPYAVSSNNDHQRPSGPPASASASERQPPSLADNCTRQGQATPVADVGAVRGDMPSMGWQDASDSGESPACKQGRNHLTHALPTPAHADISVVMSDSADAKAYAATSSSANADALLPCSDVWSPDNMARIMDEILSWNIMPDAHSANGNGAS</sequence>
<dbReference type="InParanoid" id="A0A0D1BWT0"/>
<dbReference type="InterPro" id="IPR001138">
    <property type="entry name" value="Zn2Cys6_DnaBD"/>
</dbReference>
<dbReference type="OrthoDB" id="5818554at2759"/>
<name>A0A0D1BWT0_MYCMD</name>
<dbReference type="RefSeq" id="XP_011392142.1">
    <property type="nucleotide sequence ID" value="XM_011393840.1"/>
</dbReference>
<organism evidence="4 5">
    <name type="scientific">Mycosarcoma maydis</name>
    <name type="common">Corn smut fungus</name>
    <name type="synonym">Ustilago maydis</name>
    <dbReference type="NCBI Taxonomy" id="5270"/>
    <lineage>
        <taxon>Eukaryota</taxon>
        <taxon>Fungi</taxon>
        <taxon>Dikarya</taxon>
        <taxon>Basidiomycota</taxon>
        <taxon>Ustilaginomycotina</taxon>
        <taxon>Ustilaginomycetes</taxon>
        <taxon>Ustilaginales</taxon>
        <taxon>Ustilaginaceae</taxon>
        <taxon>Mycosarcoma</taxon>
    </lineage>
</organism>
<dbReference type="AlphaFoldDB" id="A0A0D1BWT0"/>
<feature type="compositionally biased region" description="Low complexity" evidence="2">
    <location>
        <begin position="126"/>
        <end position="145"/>
    </location>
</feature>
<feature type="compositionally biased region" description="Low complexity" evidence="2">
    <location>
        <begin position="805"/>
        <end position="818"/>
    </location>
</feature>
<evidence type="ECO:0000313" key="4">
    <source>
        <dbReference type="EMBL" id="KIS66427.1"/>
    </source>
</evidence>
<dbReference type="eggNOG" id="ENOG502SF1A">
    <property type="taxonomic scope" value="Eukaryota"/>
</dbReference>
<dbReference type="GO" id="GO:0000981">
    <property type="term" value="F:DNA-binding transcription factor activity, RNA polymerase II-specific"/>
    <property type="evidence" value="ECO:0007669"/>
    <property type="project" value="InterPro"/>
</dbReference>
<accession>A0A0D1BWT0</accession>
<gene>
    <name evidence="4" type="ORF">UMAG_10220</name>
</gene>
<evidence type="ECO:0000256" key="1">
    <source>
        <dbReference type="ARBA" id="ARBA00023242"/>
    </source>
</evidence>
<evidence type="ECO:0000256" key="2">
    <source>
        <dbReference type="SAM" id="MobiDB-lite"/>
    </source>
</evidence>
<feature type="region of interest" description="Disordered" evidence="2">
    <location>
        <begin position="119"/>
        <end position="184"/>
    </location>
</feature>
<dbReference type="KEGG" id="uma:UMAG_10220"/>
<feature type="region of interest" description="Disordered" evidence="2">
    <location>
        <begin position="221"/>
        <end position="247"/>
    </location>
</feature>
<feature type="compositionally biased region" description="Low complexity" evidence="2">
    <location>
        <begin position="231"/>
        <end position="245"/>
    </location>
</feature>
<dbReference type="InterPro" id="IPR036864">
    <property type="entry name" value="Zn2-C6_fun-type_DNA-bd_sf"/>
</dbReference>
<feature type="compositionally biased region" description="Basic residues" evidence="2">
    <location>
        <begin position="24"/>
        <end position="36"/>
    </location>
</feature>
<dbReference type="PANTHER" id="PTHR31668:SF30">
    <property type="entry name" value="ZN(II)2CYS6 TRANSCRIPTION FACTOR (EUROFUNG)"/>
    <property type="match status" value="1"/>
</dbReference>
<dbReference type="EMBL" id="CM003158">
    <property type="protein sequence ID" value="KIS66427.1"/>
    <property type="molecule type" value="Genomic_DNA"/>
</dbReference>
<dbReference type="Proteomes" id="UP000000561">
    <property type="component" value="Chromosome 19"/>
</dbReference>
<keyword evidence="1" id="KW-0539">Nucleus</keyword>
<evidence type="ECO:0000313" key="5">
    <source>
        <dbReference type="Proteomes" id="UP000000561"/>
    </source>
</evidence>
<dbReference type="Gene3D" id="4.10.240.10">
    <property type="entry name" value="Zn(2)-C6 fungal-type DNA-binding domain"/>
    <property type="match status" value="1"/>
</dbReference>
<keyword evidence="5" id="KW-1185">Reference proteome</keyword>
<dbReference type="GeneID" id="23566281"/>
<reference evidence="4 5" key="1">
    <citation type="journal article" date="2006" name="Nature">
        <title>Insights from the genome of the biotrophic fungal plant pathogen Ustilago maydis.</title>
        <authorList>
            <person name="Kamper J."/>
            <person name="Kahmann R."/>
            <person name="Bolker M."/>
            <person name="Ma L.J."/>
            <person name="Brefort T."/>
            <person name="Saville B.J."/>
            <person name="Banuett F."/>
            <person name="Kronstad J.W."/>
            <person name="Gold S.E."/>
            <person name="Muller O."/>
            <person name="Perlin M.H."/>
            <person name="Wosten H.A."/>
            <person name="de Vries R."/>
            <person name="Ruiz-Herrera J."/>
            <person name="Reynaga-Pena C.G."/>
            <person name="Snetselaar K."/>
            <person name="McCann M."/>
            <person name="Perez-Martin J."/>
            <person name="Feldbrugge M."/>
            <person name="Basse C.W."/>
            <person name="Steinberg G."/>
            <person name="Ibeas J.I."/>
            <person name="Holloman W."/>
            <person name="Guzman P."/>
            <person name="Farman M."/>
            <person name="Stajich J.E."/>
            <person name="Sentandreu R."/>
            <person name="Gonzalez-Prieto J.M."/>
            <person name="Kennell J.C."/>
            <person name="Molina L."/>
            <person name="Schirawski J."/>
            <person name="Mendoza-Mendoza A."/>
            <person name="Greilinger D."/>
            <person name="Munch K."/>
            <person name="Rossel N."/>
            <person name="Scherer M."/>
            <person name="Vranes M."/>
            <person name="Ladendorf O."/>
            <person name="Vincon V."/>
            <person name="Fuchs U."/>
            <person name="Sandrock B."/>
            <person name="Meng S."/>
            <person name="Ho E.C."/>
            <person name="Cahill M.J."/>
            <person name="Boyce K.J."/>
            <person name="Klose J."/>
            <person name="Klosterman S.J."/>
            <person name="Deelstra H.J."/>
            <person name="Ortiz-Castellanos L."/>
            <person name="Li W."/>
            <person name="Sanchez-Alonso P."/>
            <person name="Schreier P.H."/>
            <person name="Hauser-Hahn I."/>
            <person name="Vaupel M."/>
            <person name="Koopmann E."/>
            <person name="Friedrich G."/>
            <person name="Voss H."/>
            <person name="Schluter T."/>
            <person name="Margolis J."/>
            <person name="Platt D."/>
            <person name="Swimmer C."/>
            <person name="Gnirke A."/>
            <person name="Chen F."/>
            <person name="Vysotskaia V."/>
            <person name="Mannhaupt G."/>
            <person name="Guldener U."/>
            <person name="Munsterkotter M."/>
            <person name="Haase D."/>
            <person name="Oesterheld M."/>
            <person name="Mewes H.W."/>
            <person name="Mauceli E.W."/>
            <person name="DeCaprio D."/>
            <person name="Wade C.M."/>
            <person name="Butler J."/>
            <person name="Young S."/>
            <person name="Jaffe D.B."/>
            <person name="Calvo S."/>
            <person name="Nusbaum C."/>
            <person name="Galagan J."/>
            <person name="Birren B.W."/>
        </authorList>
    </citation>
    <scope>NUCLEOTIDE SEQUENCE [LARGE SCALE GENOMIC DNA]</scope>
    <source>
        <strain evidence="5">DSM 14603 / FGSC 9021 / UM521</strain>
    </source>
</reference>
<dbReference type="GO" id="GO:0008270">
    <property type="term" value="F:zinc ion binding"/>
    <property type="evidence" value="ECO:0007669"/>
    <property type="project" value="InterPro"/>
</dbReference>
<dbReference type="STRING" id="237631.A0A0D1BWT0"/>
<feature type="domain" description="Zn(2)-C6 fungal-type" evidence="3">
    <location>
        <begin position="70"/>
        <end position="113"/>
    </location>
</feature>
<dbReference type="PROSITE" id="PS50048">
    <property type="entry name" value="ZN2_CY6_FUNGAL_2"/>
    <property type="match status" value="1"/>
</dbReference>
<evidence type="ECO:0000259" key="3">
    <source>
        <dbReference type="PROSITE" id="PS50048"/>
    </source>
</evidence>
<feature type="region of interest" description="Disordered" evidence="2">
    <location>
        <begin position="24"/>
        <end position="63"/>
    </location>
</feature>
<dbReference type="CDD" id="cd00067">
    <property type="entry name" value="GAL4"/>
    <property type="match status" value="1"/>
</dbReference>
<dbReference type="PANTHER" id="PTHR31668">
    <property type="entry name" value="GLUCOSE TRANSPORT TRANSCRIPTION REGULATOR RGT1-RELATED-RELATED"/>
    <property type="match status" value="1"/>
</dbReference>
<dbReference type="VEuPathDB" id="FungiDB:UMAG_10220"/>
<dbReference type="InterPro" id="IPR050797">
    <property type="entry name" value="Carb_Metab_Trans_Reg"/>
</dbReference>
<feature type="region of interest" description="Disordered" evidence="2">
    <location>
        <begin position="804"/>
        <end position="895"/>
    </location>
</feature>
<proteinExistence type="predicted"/>
<dbReference type="SUPFAM" id="SSF57701">
    <property type="entry name" value="Zn2/Cys6 DNA-binding domain"/>
    <property type="match status" value="1"/>
</dbReference>
<protein>
    <recommendedName>
        <fullName evidence="3">Zn(2)-C6 fungal-type domain-containing protein</fullName>
    </recommendedName>
</protein>